<comment type="caution">
    <text evidence="2">The sequence shown here is derived from an EMBL/GenBank/DDBJ whole genome shotgun (WGS) entry which is preliminary data.</text>
</comment>
<proteinExistence type="predicted"/>
<feature type="domain" description="Peptidase C1A papain C-terminal" evidence="1">
    <location>
        <begin position="17"/>
        <end position="44"/>
    </location>
</feature>
<dbReference type="SUPFAM" id="SSF54001">
    <property type="entry name" value="Cysteine proteinases"/>
    <property type="match status" value="1"/>
</dbReference>
<dbReference type="AlphaFoldDB" id="A0AA88VT53"/>
<evidence type="ECO:0000313" key="3">
    <source>
        <dbReference type="Proteomes" id="UP001188597"/>
    </source>
</evidence>
<accession>A0AA88VT53</accession>
<name>A0AA88VT53_9ASTE</name>
<dbReference type="InterPro" id="IPR038765">
    <property type="entry name" value="Papain-like_cys_pep_sf"/>
</dbReference>
<dbReference type="GO" id="GO:0006508">
    <property type="term" value="P:proteolysis"/>
    <property type="evidence" value="ECO:0007669"/>
    <property type="project" value="InterPro"/>
</dbReference>
<protein>
    <recommendedName>
        <fullName evidence="1">Peptidase C1A papain C-terminal domain-containing protein</fullName>
    </recommendedName>
</protein>
<organism evidence="2 3">
    <name type="scientific">Escallonia herrerae</name>
    <dbReference type="NCBI Taxonomy" id="1293975"/>
    <lineage>
        <taxon>Eukaryota</taxon>
        <taxon>Viridiplantae</taxon>
        <taxon>Streptophyta</taxon>
        <taxon>Embryophyta</taxon>
        <taxon>Tracheophyta</taxon>
        <taxon>Spermatophyta</taxon>
        <taxon>Magnoliopsida</taxon>
        <taxon>eudicotyledons</taxon>
        <taxon>Gunneridae</taxon>
        <taxon>Pentapetalae</taxon>
        <taxon>asterids</taxon>
        <taxon>campanulids</taxon>
        <taxon>Escalloniales</taxon>
        <taxon>Escalloniaceae</taxon>
        <taxon>Escallonia</taxon>
    </lineage>
</organism>
<sequence length="89" mass="10130">MAEALGFQRHQHTSRLAVEREDMVGSCWAFAAVGAMEGINQLITDIHDERFMEKEAKKLVMITHSTKFEKRKAHCKKLLLASKDNTINS</sequence>
<evidence type="ECO:0000259" key="1">
    <source>
        <dbReference type="Pfam" id="PF00112"/>
    </source>
</evidence>
<reference evidence="2" key="1">
    <citation type="submission" date="2022-12" db="EMBL/GenBank/DDBJ databases">
        <title>Draft genome assemblies for two species of Escallonia (Escalloniales).</title>
        <authorList>
            <person name="Chanderbali A."/>
            <person name="Dervinis C."/>
            <person name="Anghel I."/>
            <person name="Soltis D."/>
            <person name="Soltis P."/>
            <person name="Zapata F."/>
        </authorList>
    </citation>
    <scope>NUCLEOTIDE SEQUENCE</scope>
    <source>
        <strain evidence="2">UCBG64.0493</strain>
        <tissue evidence="2">Leaf</tissue>
    </source>
</reference>
<dbReference type="GO" id="GO:0008234">
    <property type="term" value="F:cysteine-type peptidase activity"/>
    <property type="evidence" value="ECO:0007669"/>
    <property type="project" value="InterPro"/>
</dbReference>
<evidence type="ECO:0000313" key="2">
    <source>
        <dbReference type="EMBL" id="KAK3014472.1"/>
    </source>
</evidence>
<dbReference type="Proteomes" id="UP001188597">
    <property type="component" value="Unassembled WGS sequence"/>
</dbReference>
<gene>
    <name evidence="2" type="ORF">RJ639_009021</name>
</gene>
<dbReference type="EMBL" id="JAVXUP010001216">
    <property type="protein sequence ID" value="KAK3014472.1"/>
    <property type="molecule type" value="Genomic_DNA"/>
</dbReference>
<dbReference type="InterPro" id="IPR000668">
    <property type="entry name" value="Peptidase_C1A_C"/>
</dbReference>
<dbReference type="Pfam" id="PF00112">
    <property type="entry name" value="Peptidase_C1"/>
    <property type="match status" value="1"/>
</dbReference>
<keyword evidence="3" id="KW-1185">Reference proteome</keyword>